<keyword evidence="2 6" id="KW-0812">Transmembrane</keyword>
<protein>
    <recommendedName>
        <fullName evidence="7">G protein-coupled receptor GPR1/2/3 C-terminal domain-containing protein</fullName>
    </recommendedName>
</protein>
<sequence>MSLVKMLLSSGGQDGLHALLPRLSYTEHDTGEFTIDPLPDDHRKGLVAVFVMAILSTVATLILISFVTYRLIFWRGNYQRYIGYNQYIILIYNLVIADIQQSLGFLICAKWYAENKVEARTAACFLQGLWLQVGDPASGIFVLAIAFHTFYLVALGKKLSYRAFVIIVIGLWAFVAVLVIIPIASHGGDVFVPAGAWCWISEEYEDIRLWTHYVWIFFAEFGTITLYAVLWFQLRRRIKQSAILGSSHIESLKRLRRVVGYMVIYPLAYIVLSLPLAAGRMATARGETPSIVYFCVAGALITSSGFVDVLLYTLTRKNLIIESEPSADRSYNKFPSSKGRGKNLNSTTDPKFMRTDISAIRTYNGPDEDEPTRDGSTEDIIKGGDVELAPMGKVYQHTTIEITSEPAYPSSGDASGRASQDSLNSTGKISPTARRWGR</sequence>
<feature type="transmembrane region" description="Helical" evidence="6">
    <location>
        <begin position="163"/>
        <end position="184"/>
    </location>
</feature>
<dbReference type="CDD" id="cd00637">
    <property type="entry name" value="7tm_classA_rhodopsin-like"/>
    <property type="match status" value="1"/>
</dbReference>
<feature type="transmembrane region" description="Helical" evidence="6">
    <location>
        <begin position="290"/>
        <end position="314"/>
    </location>
</feature>
<dbReference type="OrthoDB" id="100006at2759"/>
<reference evidence="8" key="1">
    <citation type="submission" date="2021-01" db="EMBL/GenBank/DDBJ databases">
        <authorList>
            <consortium name="Aspergillus puulaauensis MK2 genome sequencing consortium"/>
            <person name="Kazuki M."/>
            <person name="Futagami T."/>
        </authorList>
    </citation>
    <scope>NUCLEOTIDE SEQUENCE</scope>
    <source>
        <strain evidence="8">MK2</strain>
    </source>
</reference>
<dbReference type="GO" id="GO:0005886">
    <property type="term" value="C:plasma membrane"/>
    <property type="evidence" value="ECO:0007669"/>
    <property type="project" value="TreeGrafter"/>
</dbReference>
<feature type="compositionally biased region" description="Polar residues" evidence="5">
    <location>
        <begin position="417"/>
        <end position="429"/>
    </location>
</feature>
<evidence type="ECO:0000256" key="6">
    <source>
        <dbReference type="SAM" id="Phobius"/>
    </source>
</evidence>
<keyword evidence="3 6" id="KW-1133">Transmembrane helix</keyword>
<feature type="transmembrane region" description="Helical" evidence="6">
    <location>
        <begin position="90"/>
        <end position="113"/>
    </location>
</feature>
<feature type="region of interest" description="Disordered" evidence="5">
    <location>
        <begin position="328"/>
        <end position="350"/>
    </location>
</feature>
<dbReference type="GeneID" id="64974243"/>
<dbReference type="Pfam" id="PF11970">
    <property type="entry name" value="GPR_Gpa2_C"/>
    <property type="match status" value="1"/>
</dbReference>
<dbReference type="PANTHER" id="PTHR23112:SF37">
    <property type="entry name" value="G PROTEIN-COUPLED RECEPTOR GPR1"/>
    <property type="match status" value="1"/>
</dbReference>
<dbReference type="GO" id="GO:0004930">
    <property type="term" value="F:G protein-coupled receptor activity"/>
    <property type="evidence" value="ECO:0007669"/>
    <property type="project" value="TreeGrafter"/>
</dbReference>
<dbReference type="PANTHER" id="PTHR23112">
    <property type="entry name" value="G PROTEIN-COUPLED RECEPTOR 157-RELATED"/>
    <property type="match status" value="1"/>
</dbReference>
<evidence type="ECO:0000256" key="2">
    <source>
        <dbReference type="ARBA" id="ARBA00022692"/>
    </source>
</evidence>
<feature type="transmembrane region" description="Helical" evidence="6">
    <location>
        <begin position="46"/>
        <end position="69"/>
    </location>
</feature>
<dbReference type="Proteomes" id="UP000654913">
    <property type="component" value="Chromosome 4"/>
</dbReference>
<feature type="transmembrane region" description="Helical" evidence="6">
    <location>
        <begin position="137"/>
        <end position="156"/>
    </location>
</feature>
<proteinExistence type="predicted"/>
<evidence type="ECO:0000313" key="8">
    <source>
        <dbReference type="EMBL" id="BCS24238.1"/>
    </source>
</evidence>
<accession>A0A7R7XNL2</accession>
<name>A0A7R7XNL2_9EURO</name>
<evidence type="ECO:0000256" key="5">
    <source>
        <dbReference type="SAM" id="MobiDB-lite"/>
    </source>
</evidence>
<evidence type="ECO:0000256" key="1">
    <source>
        <dbReference type="ARBA" id="ARBA00004141"/>
    </source>
</evidence>
<keyword evidence="9" id="KW-1185">Reference proteome</keyword>
<dbReference type="Gene3D" id="1.20.1070.10">
    <property type="entry name" value="Rhodopsin 7-helix transmembrane proteins"/>
    <property type="match status" value="1"/>
</dbReference>
<dbReference type="GO" id="GO:0007189">
    <property type="term" value="P:adenylate cyclase-activating G protein-coupled receptor signaling pathway"/>
    <property type="evidence" value="ECO:0007669"/>
    <property type="project" value="TreeGrafter"/>
</dbReference>
<dbReference type="RefSeq" id="XP_041556432.1">
    <property type="nucleotide sequence ID" value="XM_041703781.1"/>
</dbReference>
<comment type="subcellular location">
    <subcellularLocation>
        <location evidence="1">Membrane</location>
        <topology evidence="1">Multi-pass membrane protein</topology>
    </subcellularLocation>
</comment>
<feature type="transmembrane region" description="Helical" evidence="6">
    <location>
        <begin position="258"/>
        <end position="278"/>
    </location>
</feature>
<evidence type="ECO:0000256" key="3">
    <source>
        <dbReference type="ARBA" id="ARBA00022989"/>
    </source>
</evidence>
<feature type="transmembrane region" description="Helical" evidence="6">
    <location>
        <begin position="213"/>
        <end position="232"/>
    </location>
</feature>
<evidence type="ECO:0000256" key="4">
    <source>
        <dbReference type="ARBA" id="ARBA00023136"/>
    </source>
</evidence>
<feature type="region of interest" description="Disordered" evidence="5">
    <location>
        <begin position="397"/>
        <end position="438"/>
    </location>
</feature>
<dbReference type="EMBL" id="AP024446">
    <property type="protein sequence ID" value="BCS24238.1"/>
    <property type="molecule type" value="Genomic_DNA"/>
</dbReference>
<dbReference type="SUPFAM" id="SSF81321">
    <property type="entry name" value="Family A G protein-coupled receptor-like"/>
    <property type="match status" value="1"/>
</dbReference>
<gene>
    <name evidence="8" type="ORF">APUU_40682S</name>
</gene>
<organism evidence="8 9">
    <name type="scientific">Aspergillus puulaauensis</name>
    <dbReference type="NCBI Taxonomy" id="1220207"/>
    <lineage>
        <taxon>Eukaryota</taxon>
        <taxon>Fungi</taxon>
        <taxon>Dikarya</taxon>
        <taxon>Ascomycota</taxon>
        <taxon>Pezizomycotina</taxon>
        <taxon>Eurotiomycetes</taxon>
        <taxon>Eurotiomycetidae</taxon>
        <taxon>Eurotiales</taxon>
        <taxon>Aspergillaceae</taxon>
        <taxon>Aspergillus</taxon>
    </lineage>
</organism>
<dbReference type="InterPro" id="IPR022596">
    <property type="entry name" value="GPR1/2/3_C"/>
</dbReference>
<evidence type="ECO:0000259" key="7">
    <source>
        <dbReference type="Pfam" id="PF11970"/>
    </source>
</evidence>
<dbReference type="KEGG" id="apuu:APUU_40682S"/>
<dbReference type="AlphaFoldDB" id="A0A7R7XNL2"/>
<evidence type="ECO:0000313" key="9">
    <source>
        <dbReference type="Proteomes" id="UP000654913"/>
    </source>
</evidence>
<reference evidence="8" key="2">
    <citation type="submission" date="2021-02" db="EMBL/GenBank/DDBJ databases">
        <title>Aspergillus puulaauensis MK2 genome sequence.</title>
        <authorList>
            <person name="Futagami T."/>
            <person name="Mori K."/>
            <person name="Kadooka C."/>
            <person name="Tanaka T."/>
        </authorList>
    </citation>
    <scope>NUCLEOTIDE SEQUENCE</scope>
    <source>
        <strain evidence="8">MK2</strain>
    </source>
</reference>
<feature type="domain" description="G protein-coupled receptor GPR1/2/3 C-terminal" evidence="7">
    <location>
        <begin position="251"/>
        <end position="319"/>
    </location>
</feature>
<keyword evidence="4 6" id="KW-0472">Membrane</keyword>